<reference evidence="3 4" key="1">
    <citation type="submission" date="2016-10" db="EMBL/GenBank/DDBJ databases">
        <authorList>
            <person name="de Groot N.N."/>
        </authorList>
    </citation>
    <scope>NUCLEOTIDE SEQUENCE [LARGE SCALE GENOMIC DNA]</scope>
    <source>
        <strain evidence="3 4">CGMCC 4.5598</strain>
    </source>
</reference>
<evidence type="ECO:0000313" key="3">
    <source>
        <dbReference type="EMBL" id="SES93291.1"/>
    </source>
</evidence>
<dbReference type="InterPro" id="IPR044855">
    <property type="entry name" value="CoA-Trfase_III_dom3_sf"/>
</dbReference>
<evidence type="ECO:0000313" key="4">
    <source>
        <dbReference type="Proteomes" id="UP000199361"/>
    </source>
</evidence>
<protein>
    <submittedName>
        <fullName evidence="3">Alpha-methylacyl-CoA racemase</fullName>
    </submittedName>
</protein>
<dbReference type="Gene3D" id="3.30.1540.10">
    <property type="entry name" value="formyl-coa transferase, domain 3"/>
    <property type="match status" value="1"/>
</dbReference>
<keyword evidence="2" id="KW-0413">Isomerase</keyword>
<dbReference type="STRING" id="568860.SAMN05421811_101788"/>
<dbReference type="AlphaFoldDB" id="A0A1I0AG77"/>
<keyword evidence="4" id="KW-1185">Reference proteome</keyword>
<dbReference type="PANTHER" id="PTHR48228">
    <property type="entry name" value="SUCCINYL-COA--D-CITRAMALATE COA-TRANSFERASE"/>
    <property type="match status" value="1"/>
</dbReference>
<dbReference type="InterPro" id="IPR050509">
    <property type="entry name" value="CoA-transferase_III"/>
</dbReference>
<dbReference type="Gene3D" id="3.40.50.10540">
    <property type="entry name" value="Crotonobetainyl-coa:carnitine coa-transferase, domain 1"/>
    <property type="match status" value="1"/>
</dbReference>
<organism evidence="3 4">
    <name type="scientific">Nonomuraea wenchangensis</name>
    <dbReference type="NCBI Taxonomy" id="568860"/>
    <lineage>
        <taxon>Bacteria</taxon>
        <taxon>Bacillati</taxon>
        <taxon>Actinomycetota</taxon>
        <taxon>Actinomycetes</taxon>
        <taxon>Streptosporangiales</taxon>
        <taxon>Streptosporangiaceae</taxon>
        <taxon>Nonomuraea</taxon>
    </lineage>
</organism>
<accession>A0A1I0AG77</accession>
<comment type="similarity">
    <text evidence="1">Belongs to the CoA-transferase III family.</text>
</comment>
<gene>
    <name evidence="3" type="ORF">SAMN05421811_101788</name>
</gene>
<dbReference type="Pfam" id="PF02515">
    <property type="entry name" value="CoA_transf_3"/>
    <property type="match status" value="1"/>
</dbReference>
<dbReference type="InterPro" id="IPR003673">
    <property type="entry name" value="CoA-Trfase_fam_III"/>
</dbReference>
<dbReference type="EMBL" id="FOHX01000001">
    <property type="protein sequence ID" value="SES93291.1"/>
    <property type="molecule type" value="Genomic_DNA"/>
</dbReference>
<dbReference type="FunFam" id="3.30.1540.10:FF:000004">
    <property type="entry name" value="Probable alpha-methylacyl-CoA racemase mcr"/>
    <property type="match status" value="1"/>
</dbReference>
<evidence type="ECO:0000256" key="1">
    <source>
        <dbReference type="ARBA" id="ARBA00008383"/>
    </source>
</evidence>
<dbReference type="InterPro" id="IPR023606">
    <property type="entry name" value="CoA-Trfase_III_dom_1_sf"/>
</dbReference>
<sequence length="370" mass="38605">MKDGPLAGLRVVELAGLGPAPHAAMVLADLGADVVRIERPAGRGLRFGAPGATDAVLRGRRPVHADLKSAEGRAVVLGLAERADVLIEGLRPGVVERLGVGPDVCLARNPGLVYARMTGWGQDGPWAGQVGHDINYIGLTGALHAMGRADQAPAPPLNLVGDFGGGSMLLLVGVLAALFERSRSGRGQVIDAAMVDGTALLSQMTLALRGMGAWRDEREGNLLDGAAPFYDTYTCADGEYVAVGALEPHFYAALLAGLDLDPDELGEQNDPANWPAMRKRFAAAFASRTRDEWAAHFAGTDACVTPVLSYAEAPGHPHLAARGTYAEADGVVQAAPAPRFSRTPAAPVAPVPRTAADAADVLREWDRPAS</sequence>
<dbReference type="PANTHER" id="PTHR48228:SF5">
    <property type="entry name" value="ALPHA-METHYLACYL-COA RACEMASE"/>
    <property type="match status" value="1"/>
</dbReference>
<proteinExistence type="inferred from homology"/>
<dbReference type="RefSeq" id="WP_091076849.1">
    <property type="nucleotide sequence ID" value="NZ_FOHX01000001.1"/>
</dbReference>
<dbReference type="Proteomes" id="UP000199361">
    <property type="component" value="Unassembled WGS sequence"/>
</dbReference>
<evidence type="ECO:0000256" key="2">
    <source>
        <dbReference type="ARBA" id="ARBA00023235"/>
    </source>
</evidence>
<dbReference type="SUPFAM" id="SSF89796">
    <property type="entry name" value="CoA-transferase family III (CaiB/BaiF)"/>
    <property type="match status" value="1"/>
</dbReference>
<name>A0A1I0AG77_9ACTN</name>
<dbReference type="GO" id="GO:0016853">
    <property type="term" value="F:isomerase activity"/>
    <property type="evidence" value="ECO:0007669"/>
    <property type="project" value="UniProtKB-KW"/>
</dbReference>
<dbReference type="OrthoDB" id="4251672at2"/>